<sequence>MLVWPLRVQTGGNLGIAPPTCEAERLESWGRLRRLAEWLEVMLYDEKTRAAVQKIPLLSVKAGPRDEQWAERLKEELMALIRYVQNNKENDSDWFQILSNEDGTKWTGTCWYVHNLLKYEFKLQFEIPAGYPAVPIELELPELDGKTPKMYRGGKICLDIHFAPLWRTNVPKFGIAHALSLALGPWLAAEIPYLIEAGVVSHKTGSAESERRAAATQYWLAMDNASHDWEAWAHRYGAWPHQLEAFRKALSQNSILNMPTGSGKTLVACMLLDALGVPSVFVVNSRALVAQQTEYLRRHSLQNFSVASTPQAEVFVATGEVIRIALETGQIVAQQLRCVIFDEAHHAVGRHPYAEVLRRLREGCCPARILGLTASFLHGNADPERRLEVLEERFGAQAFSPQVHPTLSHSERRFTAVPWFEAAGDEAASAAAYAGYARRLDVLVEDLAKELEFNWELQSSLSREKGRLRGVLESLGPAAYQPFVQDSLVEVVQAKLSSKLQFVDGDAGDTMECLQRALVLLPRCREVLARENTVSDEVSGKFEALRQLLRRLLSGSTSDKILVFVERVSVAGPMARLLEASTGVEIAHVCGVQGMEEGLRQWNLQRFRTTCRVLVATTSLEEGLDVPDCRYVVRYDFFSSAKSHVQGAGRARHGEAEIFYFDNDPKVEEDRRRRIEDALSREAPTMIMACSEAQRPEVPAFSALPSGAEGEEEGAGEGGEGIGHAWGEEKTLWDYRQNKSFRGMACACGALLHITSRAYGRGRKKKERSFSVQGAVVCPLSLSPIPELRQNGKRATGACSWRFQL</sequence>
<dbReference type="GO" id="GO:1990592">
    <property type="term" value="P:protein K69-linked ufmylation"/>
    <property type="evidence" value="ECO:0007669"/>
    <property type="project" value="TreeGrafter"/>
</dbReference>
<dbReference type="Pfam" id="PF00271">
    <property type="entry name" value="Helicase_C"/>
    <property type="match status" value="1"/>
</dbReference>
<dbReference type="Pfam" id="PF04851">
    <property type="entry name" value="ResIII"/>
    <property type="match status" value="1"/>
</dbReference>
<evidence type="ECO:0000256" key="3">
    <source>
        <dbReference type="ARBA" id="ARBA00022786"/>
    </source>
</evidence>
<keyword evidence="5" id="KW-1185">Reference proteome</keyword>
<evidence type="ECO:0000313" key="4">
    <source>
        <dbReference type="EMBL" id="OLP86467.1"/>
    </source>
</evidence>
<dbReference type="Pfam" id="PF08694">
    <property type="entry name" value="UFC1"/>
    <property type="match status" value="1"/>
</dbReference>
<accession>A0A1Q9CU95</accession>
<evidence type="ECO:0000256" key="2">
    <source>
        <dbReference type="ARBA" id="ARBA00013306"/>
    </source>
</evidence>
<dbReference type="GO" id="GO:0005524">
    <property type="term" value="F:ATP binding"/>
    <property type="evidence" value="ECO:0007669"/>
    <property type="project" value="InterPro"/>
</dbReference>
<dbReference type="InterPro" id="IPR001650">
    <property type="entry name" value="Helicase_C-like"/>
</dbReference>
<dbReference type="SUPFAM" id="SSF54495">
    <property type="entry name" value="UBC-like"/>
    <property type="match status" value="1"/>
</dbReference>
<evidence type="ECO:0000313" key="5">
    <source>
        <dbReference type="Proteomes" id="UP000186817"/>
    </source>
</evidence>
<organism evidence="4 5">
    <name type="scientific">Symbiodinium microadriaticum</name>
    <name type="common">Dinoflagellate</name>
    <name type="synonym">Zooxanthella microadriatica</name>
    <dbReference type="NCBI Taxonomy" id="2951"/>
    <lineage>
        <taxon>Eukaryota</taxon>
        <taxon>Sar</taxon>
        <taxon>Alveolata</taxon>
        <taxon>Dinophyceae</taxon>
        <taxon>Suessiales</taxon>
        <taxon>Symbiodiniaceae</taxon>
        <taxon>Symbiodinium</taxon>
    </lineage>
</organism>
<dbReference type="AlphaFoldDB" id="A0A1Q9CU95"/>
<keyword evidence="3" id="KW-0833">Ubl conjugation pathway</keyword>
<dbReference type="SMART" id="SM00490">
    <property type="entry name" value="HELICc"/>
    <property type="match status" value="1"/>
</dbReference>
<dbReference type="SUPFAM" id="SSF52540">
    <property type="entry name" value="P-loop containing nucleoside triphosphate hydrolases"/>
    <property type="match status" value="1"/>
</dbReference>
<dbReference type="InterPro" id="IPR014806">
    <property type="entry name" value="Ufc1"/>
</dbReference>
<dbReference type="Gene3D" id="3.10.110.10">
    <property type="entry name" value="Ubiquitin Conjugating Enzyme"/>
    <property type="match status" value="1"/>
</dbReference>
<dbReference type="PROSITE" id="PS51192">
    <property type="entry name" value="HELICASE_ATP_BIND_1"/>
    <property type="match status" value="1"/>
</dbReference>
<reference evidence="4 5" key="1">
    <citation type="submission" date="2016-02" db="EMBL/GenBank/DDBJ databases">
        <title>Genome analysis of coral dinoflagellate symbionts highlights evolutionary adaptations to a symbiotic lifestyle.</title>
        <authorList>
            <person name="Aranda M."/>
            <person name="Li Y."/>
            <person name="Liew Y.J."/>
            <person name="Baumgarten S."/>
            <person name="Simakov O."/>
            <person name="Wilson M."/>
            <person name="Piel J."/>
            <person name="Ashoor H."/>
            <person name="Bougouffa S."/>
            <person name="Bajic V.B."/>
            <person name="Ryu T."/>
            <person name="Ravasi T."/>
            <person name="Bayer T."/>
            <person name="Micklem G."/>
            <person name="Kim H."/>
            <person name="Bhak J."/>
            <person name="Lajeunesse T.C."/>
            <person name="Voolstra C.R."/>
        </authorList>
    </citation>
    <scope>NUCLEOTIDE SEQUENCE [LARGE SCALE GENOMIC DNA]</scope>
    <source>
        <strain evidence="4 5">CCMP2467</strain>
    </source>
</reference>
<dbReference type="Gene3D" id="3.40.50.300">
    <property type="entry name" value="P-loop containing nucleotide triphosphate hydrolases"/>
    <property type="match status" value="2"/>
</dbReference>
<dbReference type="PANTHER" id="PTHR12921:SF0">
    <property type="entry name" value="UBIQUITIN-FOLD MODIFIER-CONJUGATING ENZYME 1"/>
    <property type="match status" value="1"/>
</dbReference>
<dbReference type="InterPro" id="IPR027417">
    <property type="entry name" value="P-loop_NTPase"/>
</dbReference>
<comment type="caution">
    <text evidence="4">The sequence shown here is derived from an EMBL/GenBank/DDBJ whole genome shotgun (WGS) entry which is preliminary data.</text>
</comment>
<dbReference type="InterPro" id="IPR006935">
    <property type="entry name" value="Helicase/UvrB_N"/>
</dbReference>
<gene>
    <name evidence="4" type="ORF">AK812_SmicGene32412</name>
</gene>
<dbReference type="InterPro" id="IPR014001">
    <property type="entry name" value="Helicase_ATP-bd"/>
</dbReference>
<protein>
    <recommendedName>
        <fullName evidence="2">Ubiquitin-fold modifier-conjugating enzyme 1</fullName>
    </recommendedName>
</protein>
<dbReference type="PANTHER" id="PTHR12921">
    <property type="entry name" value="UBIQUITIN-FOLD MODIFIER-CONJUGATING ENZYME 1"/>
    <property type="match status" value="1"/>
</dbReference>
<dbReference type="InterPro" id="IPR016135">
    <property type="entry name" value="UBQ-conjugating_enzyme/RWD"/>
</dbReference>
<name>A0A1Q9CU95_SYMMI</name>
<dbReference type="EMBL" id="LSRX01000913">
    <property type="protein sequence ID" value="OLP86467.1"/>
    <property type="molecule type" value="Genomic_DNA"/>
</dbReference>
<proteinExistence type="inferred from homology"/>
<dbReference type="SMART" id="SM00487">
    <property type="entry name" value="DEXDc"/>
    <property type="match status" value="1"/>
</dbReference>
<dbReference type="GO" id="GO:0005737">
    <property type="term" value="C:cytoplasm"/>
    <property type="evidence" value="ECO:0007669"/>
    <property type="project" value="TreeGrafter"/>
</dbReference>
<dbReference type="GO" id="GO:0003677">
    <property type="term" value="F:DNA binding"/>
    <property type="evidence" value="ECO:0007669"/>
    <property type="project" value="InterPro"/>
</dbReference>
<evidence type="ECO:0000256" key="1">
    <source>
        <dbReference type="ARBA" id="ARBA00008451"/>
    </source>
</evidence>
<dbReference type="OrthoDB" id="10256182at2759"/>
<dbReference type="Proteomes" id="UP000186817">
    <property type="component" value="Unassembled WGS sequence"/>
</dbReference>
<dbReference type="GO" id="GO:0061657">
    <property type="term" value="F:UFM1 conjugating enzyme activity"/>
    <property type="evidence" value="ECO:0007669"/>
    <property type="project" value="InterPro"/>
</dbReference>
<comment type="similarity">
    <text evidence="1">Belongs to the ubiquitin-conjugating enzyme family. UFC1 subfamily.</text>
</comment>
<dbReference type="GO" id="GO:0016787">
    <property type="term" value="F:hydrolase activity"/>
    <property type="evidence" value="ECO:0007669"/>
    <property type="project" value="InterPro"/>
</dbReference>
<dbReference type="PROSITE" id="PS51194">
    <property type="entry name" value="HELICASE_CTER"/>
    <property type="match status" value="1"/>
</dbReference>
<dbReference type="CDD" id="cd11686">
    <property type="entry name" value="UBCc_UFC1"/>
    <property type="match status" value="1"/>
</dbReference>